<dbReference type="OrthoDB" id="648213at2"/>
<evidence type="ECO:0000313" key="2">
    <source>
        <dbReference type="EMBL" id="GGE69165.1"/>
    </source>
</evidence>
<dbReference type="RefSeq" id="WP_132528793.1">
    <property type="nucleotide sequence ID" value="NZ_BMJO01000008.1"/>
</dbReference>
<dbReference type="SMART" id="SM00953">
    <property type="entry name" value="RES"/>
    <property type="match status" value="1"/>
</dbReference>
<protein>
    <submittedName>
        <fullName evidence="3">RES domain-containing protein</fullName>
    </submittedName>
</protein>
<comment type="caution">
    <text evidence="3">The sequence shown here is derived from an EMBL/GenBank/DDBJ whole genome shotgun (WGS) entry which is preliminary data.</text>
</comment>
<dbReference type="EMBL" id="SLWO01000001">
    <property type="protein sequence ID" value="TCO30574.1"/>
    <property type="molecule type" value="Genomic_DNA"/>
</dbReference>
<accession>A0A4R2HN86</accession>
<feature type="domain" description="RES" evidence="1">
    <location>
        <begin position="172"/>
        <end position="326"/>
    </location>
</feature>
<evidence type="ECO:0000259" key="1">
    <source>
        <dbReference type="SMART" id="SM00953"/>
    </source>
</evidence>
<evidence type="ECO:0000313" key="5">
    <source>
        <dbReference type="Proteomes" id="UP000622648"/>
    </source>
</evidence>
<organism evidence="3 4">
    <name type="scientific">Pedobacter psychrotolerans</name>
    <dbReference type="NCBI Taxonomy" id="1843235"/>
    <lineage>
        <taxon>Bacteria</taxon>
        <taxon>Pseudomonadati</taxon>
        <taxon>Bacteroidota</taxon>
        <taxon>Sphingobacteriia</taxon>
        <taxon>Sphingobacteriales</taxon>
        <taxon>Sphingobacteriaceae</taxon>
        <taxon>Pedobacter</taxon>
    </lineage>
</organism>
<reference evidence="3 4" key="3">
    <citation type="submission" date="2019-03" db="EMBL/GenBank/DDBJ databases">
        <title>Genomic Encyclopedia of Type Strains, Phase IV (KMG-IV): sequencing the most valuable type-strain genomes for metagenomic binning, comparative biology and taxonomic classification.</title>
        <authorList>
            <person name="Goeker M."/>
        </authorList>
    </citation>
    <scope>NUCLEOTIDE SEQUENCE [LARGE SCALE GENOMIC DNA]</scope>
    <source>
        <strain evidence="3 4">DSM 103236</strain>
    </source>
</reference>
<evidence type="ECO:0000313" key="4">
    <source>
        <dbReference type="Proteomes" id="UP000295684"/>
    </source>
</evidence>
<dbReference type="Pfam" id="PF08808">
    <property type="entry name" value="RES"/>
    <property type="match status" value="1"/>
</dbReference>
<keyword evidence="5" id="KW-1185">Reference proteome</keyword>
<dbReference type="Proteomes" id="UP000622648">
    <property type="component" value="Unassembled WGS sequence"/>
</dbReference>
<proteinExistence type="predicted"/>
<dbReference type="InterPro" id="IPR014914">
    <property type="entry name" value="RES_dom"/>
</dbReference>
<reference evidence="5" key="2">
    <citation type="journal article" date="2019" name="Int. J. Syst. Evol. Microbiol.">
        <title>The Global Catalogue of Microorganisms (GCM) 10K type strain sequencing project: providing services to taxonomists for standard genome sequencing and annotation.</title>
        <authorList>
            <consortium name="The Broad Institute Genomics Platform"/>
            <consortium name="The Broad Institute Genome Sequencing Center for Infectious Disease"/>
            <person name="Wu L."/>
            <person name="Ma J."/>
        </authorList>
    </citation>
    <scope>NUCLEOTIDE SEQUENCE [LARGE SCALE GENOMIC DNA]</scope>
    <source>
        <strain evidence="5">CGMCC 1.15644</strain>
    </source>
</reference>
<sequence length="337" mass="38659">MPNTCSNCYAEREIKAYINASGVLGKCGFCNSENVNILDINELFDFFKELIDNFKPTEAGQPLKNKIQSHWTFFSNHEIATKILNHVIDEVSSAFLNAEDLVDFNDEILENVNYWDKLKEELKWSNRYLTDLNYITGDLGWDSYFNTQLTLYSNINLYRARLHQQTLADAYSPAELFCPPKHISSAGRANPLGIPYLYLSDNENTVLYEVRASYLDEVSIGTFSVKPVITEGISIADFTENSSIFHPSKVNEKIKSQLLRQKISIDLSKPMRRYDSEIDYIPTQFICEFIRVYTGVNGIKFASSLHNTGNNFVIFDQNLMECTDAKKVKISRFRMSV</sequence>
<dbReference type="Proteomes" id="UP000295684">
    <property type="component" value="Unassembled WGS sequence"/>
</dbReference>
<reference evidence="2" key="4">
    <citation type="submission" date="2024-05" db="EMBL/GenBank/DDBJ databases">
        <authorList>
            <person name="Sun Q."/>
            <person name="Zhou Y."/>
        </authorList>
    </citation>
    <scope>NUCLEOTIDE SEQUENCE</scope>
    <source>
        <strain evidence="2">CGMCC 1.15644</strain>
    </source>
</reference>
<evidence type="ECO:0000313" key="3">
    <source>
        <dbReference type="EMBL" id="TCO30574.1"/>
    </source>
</evidence>
<dbReference type="EMBL" id="BMJO01000008">
    <property type="protein sequence ID" value="GGE69165.1"/>
    <property type="molecule type" value="Genomic_DNA"/>
</dbReference>
<name>A0A4R2HN86_9SPHI</name>
<dbReference type="AlphaFoldDB" id="A0A4R2HN86"/>
<reference evidence="2" key="1">
    <citation type="journal article" date="2014" name="Int. J. Syst. Evol. Microbiol.">
        <title>Complete genome of a new Firmicutes species belonging to the dominant human colonic microbiota ('Ruminococcus bicirculans') reveals two chromosomes and a selective capacity to utilize plant glucans.</title>
        <authorList>
            <consortium name="NISC Comparative Sequencing Program"/>
            <person name="Wegmann U."/>
            <person name="Louis P."/>
            <person name="Goesmann A."/>
            <person name="Henrissat B."/>
            <person name="Duncan S.H."/>
            <person name="Flint H.J."/>
        </authorList>
    </citation>
    <scope>NUCLEOTIDE SEQUENCE</scope>
    <source>
        <strain evidence="2">CGMCC 1.15644</strain>
    </source>
</reference>
<gene>
    <name evidence="3" type="ORF">EV200_1014</name>
    <name evidence="2" type="ORF">GCM10011413_39790</name>
</gene>